<protein>
    <submittedName>
        <fullName evidence="4">Nicotinamidase-related amidase</fullName>
    </submittedName>
</protein>
<name>A0AAE2SVW2_RHILE</name>
<feature type="domain" description="Isochorismatase-like" evidence="3">
    <location>
        <begin position="53"/>
        <end position="197"/>
    </location>
</feature>
<evidence type="ECO:0000256" key="1">
    <source>
        <dbReference type="ARBA" id="ARBA00022801"/>
    </source>
</evidence>
<reference evidence="4 5" key="1">
    <citation type="submission" date="2020-08" db="EMBL/GenBank/DDBJ databases">
        <title>Genomic Encyclopedia of Type Strains, Phase IV (KMG-V): Genome sequencing to study the core and pangenomes of soil and plant-associated prokaryotes.</title>
        <authorList>
            <person name="Whitman W."/>
        </authorList>
    </citation>
    <scope>NUCLEOTIDE SEQUENCE [LARGE SCALE GENOMIC DNA]</scope>
    <source>
        <strain evidence="4 5">SEMIA 415</strain>
    </source>
</reference>
<dbReference type="EMBL" id="JACIGO010000002">
    <property type="protein sequence ID" value="MBB4289962.1"/>
    <property type="molecule type" value="Genomic_DNA"/>
</dbReference>
<sequence length="218" mass="22546">MKTKAAAAFAGFLLIATLGASAAKATIIDDWSTVKAPAAPALKPVDVKASETALLLLDFNGAQNPEKGPCNTKTKQRCIASLPKVEKLMKEARASGVPVVYSITGGATAGDIANVLGPKEGDPVVQSGANKFINTDLENILKDKGIKTVIVTGTASEGAVLNTAAYAALKGMNVILPVDGMSSTNPYAEQYVAWHFANAPGVSAKTTLTAIDEIKFDK</sequence>
<evidence type="ECO:0000259" key="3">
    <source>
        <dbReference type="Pfam" id="PF00857"/>
    </source>
</evidence>
<dbReference type="SUPFAM" id="SSF52499">
    <property type="entry name" value="Isochorismatase-like hydrolases"/>
    <property type="match status" value="1"/>
</dbReference>
<dbReference type="RefSeq" id="WP_183607020.1">
    <property type="nucleotide sequence ID" value="NZ_JACHAZ010000001.1"/>
</dbReference>
<comment type="caution">
    <text evidence="4">The sequence shown here is derived from an EMBL/GenBank/DDBJ whole genome shotgun (WGS) entry which is preliminary data.</text>
</comment>
<organism evidence="4 5">
    <name type="scientific">Rhizobium leguminosarum</name>
    <dbReference type="NCBI Taxonomy" id="384"/>
    <lineage>
        <taxon>Bacteria</taxon>
        <taxon>Pseudomonadati</taxon>
        <taxon>Pseudomonadota</taxon>
        <taxon>Alphaproteobacteria</taxon>
        <taxon>Hyphomicrobiales</taxon>
        <taxon>Rhizobiaceae</taxon>
        <taxon>Rhizobium/Agrobacterium group</taxon>
        <taxon>Rhizobium</taxon>
    </lineage>
</organism>
<dbReference type="InterPro" id="IPR000868">
    <property type="entry name" value="Isochorismatase-like_dom"/>
</dbReference>
<dbReference type="GO" id="GO:0016787">
    <property type="term" value="F:hydrolase activity"/>
    <property type="evidence" value="ECO:0007669"/>
    <property type="project" value="UniProtKB-KW"/>
</dbReference>
<dbReference type="PANTHER" id="PTHR43540">
    <property type="entry name" value="PEROXYUREIDOACRYLATE/UREIDOACRYLATE AMIDOHYDROLASE-RELATED"/>
    <property type="match status" value="1"/>
</dbReference>
<feature type="signal peptide" evidence="2">
    <location>
        <begin position="1"/>
        <end position="22"/>
    </location>
</feature>
<proteinExistence type="predicted"/>
<dbReference type="InterPro" id="IPR036380">
    <property type="entry name" value="Isochorismatase-like_sf"/>
</dbReference>
<evidence type="ECO:0000313" key="5">
    <source>
        <dbReference type="Proteomes" id="UP000538507"/>
    </source>
</evidence>
<accession>A0AAE2SVW2</accession>
<evidence type="ECO:0000313" key="4">
    <source>
        <dbReference type="EMBL" id="MBB4289962.1"/>
    </source>
</evidence>
<dbReference type="Proteomes" id="UP000538507">
    <property type="component" value="Unassembled WGS sequence"/>
</dbReference>
<dbReference type="AlphaFoldDB" id="A0AAE2SVW2"/>
<dbReference type="Pfam" id="PF00857">
    <property type="entry name" value="Isochorismatase"/>
    <property type="match status" value="1"/>
</dbReference>
<dbReference type="InterPro" id="IPR050272">
    <property type="entry name" value="Isochorismatase-like_hydrls"/>
</dbReference>
<dbReference type="PANTHER" id="PTHR43540:SF6">
    <property type="entry name" value="ISOCHORISMATASE-LIKE DOMAIN-CONTAINING PROTEIN"/>
    <property type="match status" value="1"/>
</dbReference>
<dbReference type="CDD" id="cd00431">
    <property type="entry name" value="cysteine_hydrolases"/>
    <property type="match status" value="1"/>
</dbReference>
<keyword evidence="1" id="KW-0378">Hydrolase</keyword>
<gene>
    <name evidence="4" type="ORF">GGE16_002002</name>
</gene>
<dbReference type="Gene3D" id="3.40.50.850">
    <property type="entry name" value="Isochorismatase-like"/>
    <property type="match status" value="1"/>
</dbReference>
<feature type="chain" id="PRO_5042197281" evidence="2">
    <location>
        <begin position="23"/>
        <end position="218"/>
    </location>
</feature>
<evidence type="ECO:0000256" key="2">
    <source>
        <dbReference type="SAM" id="SignalP"/>
    </source>
</evidence>
<keyword evidence="2" id="KW-0732">Signal</keyword>